<keyword evidence="1" id="KW-1133">Transmembrane helix</keyword>
<feature type="transmembrane region" description="Helical" evidence="1">
    <location>
        <begin position="47"/>
        <end position="71"/>
    </location>
</feature>
<dbReference type="AlphaFoldDB" id="A0A0H5R109"/>
<name>A0A0H5R109_9EUKA</name>
<keyword evidence="1" id="KW-0812">Transmembrane</keyword>
<proteinExistence type="predicted"/>
<protein>
    <submittedName>
        <fullName evidence="2">Uncharacterized protein</fullName>
    </submittedName>
</protein>
<evidence type="ECO:0000256" key="1">
    <source>
        <dbReference type="SAM" id="Phobius"/>
    </source>
</evidence>
<evidence type="ECO:0000313" key="2">
    <source>
        <dbReference type="EMBL" id="CRZ01479.1"/>
    </source>
</evidence>
<sequence>MLVQSASKAVEDEYSDMTHNTNELLDFTDFSACRNLLKITAMATVDSMVWCLVNTLVLIVFTAMLIVWPLVEVGIKAFMLLVFKLGFCYDPPQTIRVCSLAHRNKSDLTAEKWYEGAIICRQRHVSEHA</sequence>
<organism evidence="2">
    <name type="scientific">Spongospora subterranea</name>
    <dbReference type="NCBI Taxonomy" id="70186"/>
    <lineage>
        <taxon>Eukaryota</taxon>
        <taxon>Sar</taxon>
        <taxon>Rhizaria</taxon>
        <taxon>Endomyxa</taxon>
        <taxon>Phytomyxea</taxon>
        <taxon>Plasmodiophorida</taxon>
        <taxon>Plasmodiophoridae</taxon>
        <taxon>Spongospora</taxon>
    </lineage>
</organism>
<keyword evidence="1" id="KW-0472">Membrane</keyword>
<reference evidence="2" key="1">
    <citation type="submission" date="2015-04" db="EMBL/GenBank/DDBJ databases">
        <title>The genome sequence of the plant pathogenic Rhizarian Plasmodiophora brassicae reveals insights in its biotrophic life cycle and the origin of chitin synthesis.</title>
        <authorList>
            <person name="Schwelm A."/>
            <person name="Fogelqvist J."/>
            <person name="Knaust A."/>
            <person name="Julke S."/>
            <person name="Lilja T."/>
            <person name="Dhandapani V."/>
            <person name="Bonilla-Rosso G."/>
            <person name="Karlsson M."/>
            <person name="Shevchenko A."/>
            <person name="Choi S.R."/>
            <person name="Kim H.G."/>
            <person name="Park J.Y."/>
            <person name="Lim Y.P."/>
            <person name="Ludwig-Muller J."/>
            <person name="Dixelius C."/>
        </authorList>
    </citation>
    <scope>NUCLEOTIDE SEQUENCE</scope>
    <source>
        <tissue evidence="2">Potato root galls</tissue>
    </source>
</reference>
<accession>A0A0H5R109</accession>
<dbReference type="EMBL" id="HACM01001037">
    <property type="protein sequence ID" value="CRZ01479.1"/>
    <property type="molecule type" value="Transcribed_RNA"/>
</dbReference>